<dbReference type="Pfam" id="PF00912">
    <property type="entry name" value="Transgly"/>
    <property type="match status" value="1"/>
</dbReference>
<evidence type="ECO:0000256" key="4">
    <source>
        <dbReference type="ARBA" id="ARBA00022679"/>
    </source>
</evidence>
<evidence type="ECO:0000256" key="3">
    <source>
        <dbReference type="ARBA" id="ARBA00022676"/>
    </source>
</evidence>
<dbReference type="Pfam" id="PF00905">
    <property type="entry name" value="Transpeptidase"/>
    <property type="match status" value="1"/>
</dbReference>
<keyword evidence="6" id="KW-0511">Multifunctional enzyme</keyword>
<evidence type="ECO:0000256" key="1">
    <source>
        <dbReference type="ARBA" id="ARBA00022645"/>
    </source>
</evidence>
<keyword evidence="1" id="KW-0121">Carboxypeptidase</keyword>
<dbReference type="SUPFAM" id="SSF53955">
    <property type="entry name" value="Lysozyme-like"/>
    <property type="match status" value="1"/>
</dbReference>
<evidence type="ECO:0000256" key="5">
    <source>
        <dbReference type="ARBA" id="ARBA00022801"/>
    </source>
</evidence>
<keyword evidence="12" id="KW-1185">Reference proteome</keyword>
<dbReference type="PANTHER" id="PTHR32282:SF33">
    <property type="entry name" value="PEPTIDOGLYCAN GLYCOSYLTRANSFERASE"/>
    <property type="match status" value="1"/>
</dbReference>
<comment type="catalytic activity">
    <reaction evidence="8">
        <text>[GlcNAc-(1-&gt;4)-Mur2Ac(oyl-L-Ala-gamma-D-Glu-L-Lys-D-Ala-D-Ala)](n)-di-trans,octa-cis-undecaprenyl diphosphate + beta-D-GlcNAc-(1-&gt;4)-Mur2Ac(oyl-L-Ala-gamma-D-Glu-L-Lys-D-Ala-D-Ala)-di-trans,octa-cis-undecaprenyl diphosphate = [GlcNAc-(1-&gt;4)-Mur2Ac(oyl-L-Ala-gamma-D-Glu-L-Lys-D-Ala-D-Ala)](n+1)-di-trans,octa-cis-undecaprenyl diphosphate + di-trans,octa-cis-undecaprenyl diphosphate + H(+)</text>
        <dbReference type="Rhea" id="RHEA:23708"/>
        <dbReference type="Rhea" id="RHEA-COMP:9602"/>
        <dbReference type="Rhea" id="RHEA-COMP:9603"/>
        <dbReference type="ChEBI" id="CHEBI:15378"/>
        <dbReference type="ChEBI" id="CHEBI:58405"/>
        <dbReference type="ChEBI" id="CHEBI:60033"/>
        <dbReference type="ChEBI" id="CHEBI:78435"/>
        <dbReference type="EC" id="2.4.99.28"/>
    </reaction>
</comment>
<sequence>MGCQGILPGMNAVLLAVSTRCLITKYLNNESLSKAQRRAAGTPLSIERDEGQQLVVLPRSGFVGPSSSATCAKDLSSFVMNTLSSAAGEAPYTTAGHWQCCQSFFPDAIESGYNPSAVILQHLKWRQWGDRLESAVRQALDLKCRPLARDIENLIGMGEVVGGEEVRPFGENGATCWHPCTHMAAKSAADCDNNGLMSVLKLSMRPLALAVFFGGAGYFTRALLSSLPPDFLDRWRKLLRDQPVHEPKPFVEPQPETVIYDCHGVVIATVVAGGYSGKRDPVKTKGLGQATVEPSDIPSAMWQAVVAAEDRHFFEHHGVDPSGLTRAILSLATSGGGSTITQQLVKNVFLTNDRTWTRKFMEIILSLVLEKQLSKWDILHLYLKKIYWGHGVYGLEAAAALYFGKHLSLLTLGECAMLAGIIPAPELLSPYREPSRGKKAQARTLRRMVEAGFLDTATAAAAVNEPLALGIESDGTSGPWRAPYFVSEVLYELYNKYGRDEVLLGGLQVHTTLDLAMQDVAEKVVRDGAMEYDNERIVLAEKAIERCVEALGILEHAQQHKIEQASLVAATRVQEQATKYSMLGDSKGTEMIKDKSGDTTELAMSSAASKAAAAIAERFDATENFLLATLHDHEEEVKKAADSRMEGAMVAIDPMTGAVRALVGGRDYYESNFNRSTQAFRPPGSTFKPVVYLAALAEGIERDHVIIDEPYSIGGFTPENYDRKFRGQVTLEEALLKSLNVPTVKLCAEIGVDKVCSMGKALGIETSLPYELSLSLGGCEVTPLQLATVYSTIASGGVYHKPYLITRINAHDGRVLEEVKSTSMECHGAVVDEYAIAELRTLLQAVVDRGTGKAARIGRPCAGKTGTSDGHRDVWFAGFTPELSCVVWLGYDDNSPLGGLYPATGSSHAAPLWQQFMKIVHEGLPVQKFHDKGQDRYGSRAPQQFGKRSHRPHRIGIQEMQKDYRPKDNEVPWRDVWDWERANMVWEEREKMEEWTARHSKRAEEIRRMKSLWQKMLA</sequence>
<evidence type="ECO:0000256" key="8">
    <source>
        <dbReference type="ARBA" id="ARBA00049902"/>
    </source>
</evidence>
<dbReference type="InterPro" id="IPR001264">
    <property type="entry name" value="Glyco_trans_51"/>
</dbReference>
<feature type="domain" description="Penicillin-binding protein transpeptidase" evidence="9">
    <location>
        <begin position="647"/>
        <end position="882"/>
    </location>
</feature>
<dbReference type="InterPro" id="IPR023346">
    <property type="entry name" value="Lysozyme-like_dom_sf"/>
</dbReference>
<organism evidence="11 12">
    <name type="scientific">Sphagnum troendelagicum</name>
    <dbReference type="NCBI Taxonomy" id="128251"/>
    <lineage>
        <taxon>Eukaryota</taxon>
        <taxon>Viridiplantae</taxon>
        <taxon>Streptophyta</taxon>
        <taxon>Embryophyta</taxon>
        <taxon>Bryophyta</taxon>
        <taxon>Sphagnophytina</taxon>
        <taxon>Sphagnopsida</taxon>
        <taxon>Sphagnales</taxon>
        <taxon>Sphagnaceae</taxon>
        <taxon>Sphagnum</taxon>
    </lineage>
</organism>
<dbReference type="SUPFAM" id="SSF56601">
    <property type="entry name" value="beta-lactamase/transpeptidase-like"/>
    <property type="match status" value="1"/>
</dbReference>
<keyword evidence="5" id="KW-0378">Hydrolase</keyword>
<keyword evidence="4" id="KW-0808">Transferase</keyword>
<dbReference type="PANTHER" id="PTHR32282">
    <property type="entry name" value="BINDING PROTEIN TRANSPEPTIDASE, PUTATIVE-RELATED"/>
    <property type="match status" value="1"/>
</dbReference>
<evidence type="ECO:0000313" key="12">
    <source>
        <dbReference type="Proteomes" id="UP001497512"/>
    </source>
</evidence>
<dbReference type="InterPro" id="IPR001460">
    <property type="entry name" value="PCN-bd_Tpept"/>
</dbReference>
<evidence type="ECO:0000256" key="2">
    <source>
        <dbReference type="ARBA" id="ARBA00022670"/>
    </source>
</evidence>
<dbReference type="NCBIfam" id="TIGR02074">
    <property type="entry name" value="PBP_1a_fam"/>
    <property type="match status" value="1"/>
</dbReference>
<proteinExistence type="predicted"/>
<accession>A0ABP0UXF1</accession>
<dbReference type="EMBL" id="OZ019899">
    <property type="protein sequence ID" value="CAK9232393.1"/>
    <property type="molecule type" value="Genomic_DNA"/>
</dbReference>
<dbReference type="InterPro" id="IPR050396">
    <property type="entry name" value="Glycosyltr_51/Transpeptidase"/>
</dbReference>
<name>A0ABP0UXF1_9BRYO</name>
<evidence type="ECO:0000313" key="11">
    <source>
        <dbReference type="EMBL" id="CAK9232393.1"/>
    </source>
</evidence>
<dbReference type="Gene3D" id="3.40.710.10">
    <property type="entry name" value="DD-peptidase/beta-lactamase superfamily"/>
    <property type="match status" value="2"/>
</dbReference>
<evidence type="ECO:0000259" key="10">
    <source>
        <dbReference type="Pfam" id="PF00912"/>
    </source>
</evidence>
<gene>
    <name evidence="11" type="ORF">CSSPTR1EN2_LOCUS21235</name>
</gene>
<dbReference type="Gene3D" id="1.10.3810.10">
    <property type="entry name" value="Biosynthetic peptidoglycan transglycosylase-like"/>
    <property type="match status" value="1"/>
</dbReference>
<evidence type="ECO:0000256" key="6">
    <source>
        <dbReference type="ARBA" id="ARBA00023268"/>
    </source>
</evidence>
<reference evidence="11" key="1">
    <citation type="submission" date="2024-02" db="EMBL/GenBank/DDBJ databases">
        <authorList>
            <consortium name="ELIXIR-Norway"/>
            <consortium name="Elixir Norway"/>
        </authorList>
    </citation>
    <scope>NUCLEOTIDE SEQUENCE</scope>
</reference>
<protein>
    <recommendedName>
        <fullName evidence="7">peptidoglycan glycosyltransferase</fullName>
        <ecNumber evidence="7">2.4.99.28</ecNumber>
    </recommendedName>
</protein>
<dbReference type="InterPro" id="IPR036950">
    <property type="entry name" value="PBP_transglycosylase"/>
</dbReference>
<evidence type="ECO:0000256" key="7">
    <source>
        <dbReference type="ARBA" id="ARBA00044770"/>
    </source>
</evidence>
<feature type="domain" description="Glycosyl transferase family 51" evidence="10">
    <location>
        <begin position="290"/>
        <end position="448"/>
    </location>
</feature>
<keyword evidence="3" id="KW-0328">Glycosyltransferase</keyword>
<keyword evidence="2" id="KW-0645">Protease</keyword>
<evidence type="ECO:0000259" key="9">
    <source>
        <dbReference type="Pfam" id="PF00905"/>
    </source>
</evidence>
<dbReference type="EC" id="2.4.99.28" evidence="7"/>
<dbReference type="InterPro" id="IPR012338">
    <property type="entry name" value="Beta-lactam/transpept-like"/>
</dbReference>
<dbReference type="Proteomes" id="UP001497512">
    <property type="component" value="Chromosome 7"/>
</dbReference>